<evidence type="ECO:0000313" key="1">
    <source>
        <dbReference type="EMBL" id="ABQ80746.1"/>
    </source>
</evidence>
<dbReference type="HOGENOM" id="CLU_114952_0_0_6"/>
<accession>A5W9D6</accession>
<dbReference type="AlphaFoldDB" id="A5W9D6"/>
<reference evidence="1" key="1">
    <citation type="submission" date="2007-05" db="EMBL/GenBank/DDBJ databases">
        <title>Complete sequence of Pseudomonas putida F1.</title>
        <authorList>
            <consortium name="US DOE Joint Genome Institute"/>
            <person name="Copeland A."/>
            <person name="Lucas S."/>
            <person name="Lapidus A."/>
            <person name="Barry K."/>
            <person name="Detter J.C."/>
            <person name="Glavina del Rio T."/>
            <person name="Hammon N."/>
            <person name="Israni S."/>
            <person name="Dalin E."/>
            <person name="Tice H."/>
            <person name="Pitluck S."/>
            <person name="Chain P."/>
            <person name="Malfatti S."/>
            <person name="Shin M."/>
            <person name="Vergez L."/>
            <person name="Schmutz J."/>
            <person name="Larimer F."/>
            <person name="Land M."/>
            <person name="Hauser L."/>
            <person name="Kyrpides N."/>
            <person name="Lykidis A."/>
            <person name="Parales R."/>
            <person name="Richardson P."/>
        </authorList>
    </citation>
    <scope>NUCLEOTIDE SEQUENCE [LARGE SCALE GENOMIC DNA]</scope>
    <source>
        <strain evidence="1">F1</strain>
    </source>
</reference>
<dbReference type="KEGG" id="ppf:Pput_4626"/>
<name>A5W9D6_PSEP1</name>
<proteinExistence type="predicted"/>
<protein>
    <submittedName>
        <fullName evidence="1">Uncharacterized protein</fullName>
    </submittedName>
</protein>
<sequence length="207" mass="22680">MMPYLPTVRLSTEARARPILRLVTLCSMWCASPFRHSRAGMLCTDTRALCAKRKELFMHDEGSSTLANGAAVELPPGVFPPMAGYTIGDLLAVANAPFEALLNNHDTDPGLIRETVTALAQHLYAAFEREDAQYQIATWYQKPYDQPGKRQRSIETIAEQFGVITLKATAESLKGSPLLGLGKAFYMSLVDAAGQAIKTHILKLNQG</sequence>
<organism evidence="1">
    <name type="scientific">Pseudomonas putida (strain ATCC 700007 / DSM 6899 / JCM 31910 / BCRC 17059 / LMG 24140 / F1)</name>
    <dbReference type="NCBI Taxonomy" id="351746"/>
    <lineage>
        <taxon>Bacteria</taxon>
        <taxon>Pseudomonadati</taxon>
        <taxon>Pseudomonadota</taxon>
        <taxon>Gammaproteobacteria</taxon>
        <taxon>Pseudomonadales</taxon>
        <taxon>Pseudomonadaceae</taxon>
        <taxon>Pseudomonas</taxon>
    </lineage>
</organism>
<dbReference type="EMBL" id="CP000712">
    <property type="protein sequence ID" value="ABQ80746.1"/>
    <property type="molecule type" value="Genomic_DNA"/>
</dbReference>
<gene>
    <name evidence="1" type="ordered locus">Pput_4626</name>
</gene>